<dbReference type="AlphaFoldDB" id="A0A067N5B2"/>
<protein>
    <recommendedName>
        <fullName evidence="11">C3HC-type domain-containing protein</fullName>
    </recommendedName>
</protein>
<feature type="compositionally biased region" description="Low complexity" evidence="6">
    <location>
        <begin position="229"/>
        <end position="243"/>
    </location>
</feature>
<dbReference type="OrthoDB" id="2592092at2759"/>
<proteinExistence type="predicted"/>
<evidence type="ECO:0000259" key="7">
    <source>
        <dbReference type="Pfam" id="PF07967"/>
    </source>
</evidence>
<gene>
    <name evidence="9" type="ORF">BOTBODRAFT_51734</name>
</gene>
<evidence type="ECO:0008006" key="11">
    <source>
        <dbReference type="Google" id="ProtNLM"/>
    </source>
</evidence>
<evidence type="ECO:0000313" key="9">
    <source>
        <dbReference type="EMBL" id="KDQ19302.1"/>
    </source>
</evidence>
<keyword evidence="2" id="KW-0479">Metal-binding</keyword>
<dbReference type="EMBL" id="KL198019">
    <property type="protein sequence ID" value="KDQ19302.1"/>
    <property type="molecule type" value="Genomic_DNA"/>
</dbReference>
<dbReference type="STRING" id="930990.A0A067N5B2"/>
<feature type="region of interest" description="Disordered" evidence="6">
    <location>
        <begin position="1"/>
        <end position="22"/>
    </location>
</feature>
<dbReference type="Pfam" id="PF08600">
    <property type="entry name" value="NuBaID_C"/>
    <property type="match status" value="1"/>
</dbReference>
<feature type="region of interest" description="Disordered" evidence="6">
    <location>
        <begin position="34"/>
        <end position="87"/>
    </location>
</feature>
<evidence type="ECO:0000313" key="10">
    <source>
        <dbReference type="Proteomes" id="UP000027195"/>
    </source>
</evidence>
<keyword evidence="4" id="KW-0862">Zinc</keyword>
<dbReference type="GO" id="GO:0005634">
    <property type="term" value="C:nucleus"/>
    <property type="evidence" value="ECO:0007669"/>
    <property type="project" value="UniProtKB-SubCell"/>
</dbReference>
<evidence type="ECO:0000256" key="3">
    <source>
        <dbReference type="ARBA" id="ARBA00022771"/>
    </source>
</evidence>
<dbReference type="PANTHER" id="PTHR15835">
    <property type="entry name" value="NUCLEAR-INTERACTING PARTNER OF ALK"/>
    <property type="match status" value="1"/>
</dbReference>
<evidence type="ECO:0000256" key="6">
    <source>
        <dbReference type="SAM" id="MobiDB-lite"/>
    </source>
</evidence>
<comment type="subcellular location">
    <subcellularLocation>
        <location evidence="1">Nucleus</location>
    </subcellularLocation>
</comment>
<keyword evidence="10" id="KW-1185">Reference proteome</keyword>
<sequence>MLFGMNPSSFSLPSRPSSRTPVLNSILSRSHSVALRSRGRSASTSTNVSSASAPLPKSSSSNGSPNLPSISHPLPLSSKPPYRPSSSSDFLTRLATFKFTTYRDKPAVIDAAAASRCGWKNDGKDRLVCDNCGNAWVVAGTGGLGRDAANTLVERQKAALVTSHKDTCPWRKRQCEPSIYRIPLTSSTAAARDVRSRALYLTPMVHNVSIKHPLTAGSLSSVQNAMSSISSPVPTATASSSSHPPSPPTSAPNSPLLMSQPSEKAVILALFGWQAYGSPPSPSSGRPLSRSGLPGRPDSLSRASSPPLRTTRTASLVLPLDFSAPVLGSTRRDVSSSASIRSVPVGPGYREKDAMLHCALCQRRLGLWAFTPRGTSSPHLADLPDNDNASMDSLAATATAHGTASTSTSGTAAAGATRSLDVLKEHRSFCPYVVRSTPIPPLPSLSPPSAKGKRGGGAEDALVEGWKAVVNVVGRCGMGMRVRRRSGIAGLGTSGSAGVTSEGGGDDEDTMSVDNLVENVKRGGSKDLLRFVKNLLS</sequence>
<dbReference type="GO" id="GO:0008270">
    <property type="term" value="F:zinc ion binding"/>
    <property type="evidence" value="ECO:0007669"/>
    <property type="project" value="UniProtKB-KW"/>
</dbReference>
<feature type="compositionally biased region" description="Low complexity" evidence="6">
    <location>
        <begin position="41"/>
        <end position="87"/>
    </location>
</feature>
<dbReference type="Proteomes" id="UP000027195">
    <property type="component" value="Unassembled WGS sequence"/>
</dbReference>
<evidence type="ECO:0000256" key="2">
    <source>
        <dbReference type="ARBA" id="ARBA00022723"/>
    </source>
</evidence>
<feature type="region of interest" description="Disordered" evidence="6">
    <location>
        <begin position="229"/>
        <end position="257"/>
    </location>
</feature>
<feature type="compositionally biased region" description="Low complexity" evidence="6">
    <location>
        <begin position="7"/>
        <end position="21"/>
    </location>
</feature>
<dbReference type="InterPro" id="IPR012935">
    <property type="entry name" value="NuBaID_N"/>
</dbReference>
<feature type="region of interest" description="Disordered" evidence="6">
    <location>
        <begin position="278"/>
        <end position="312"/>
    </location>
</feature>
<feature type="compositionally biased region" description="Polar residues" evidence="6">
    <location>
        <begin position="301"/>
        <end position="312"/>
    </location>
</feature>
<keyword evidence="3" id="KW-0863">Zinc-finger</keyword>
<evidence type="ECO:0000256" key="5">
    <source>
        <dbReference type="ARBA" id="ARBA00023242"/>
    </source>
</evidence>
<dbReference type="PANTHER" id="PTHR15835:SF6">
    <property type="entry name" value="ZINC FINGER C3HC-TYPE PROTEIN 1"/>
    <property type="match status" value="1"/>
</dbReference>
<feature type="compositionally biased region" description="Low complexity" evidence="6">
    <location>
        <begin position="283"/>
        <end position="297"/>
    </location>
</feature>
<keyword evidence="5" id="KW-0539">Nucleus</keyword>
<evidence type="ECO:0000256" key="1">
    <source>
        <dbReference type="ARBA" id="ARBA00004123"/>
    </source>
</evidence>
<dbReference type="InParanoid" id="A0A067N5B2"/>
<dbReference type="HOGENOM" id="CLU_024082_0_0_1"/>
<dbReference type="InterPro" id="IPR013909">
    <property type="entry name" value="NuBaID_C"/>
</dbReference>
<dbReference type="Pfam" id="PF07967">
    <property type="entry name" value="zf-C3HC"/>
    <property type="match status" value="1"/>
</dbReference>
<reference evidence="10" key="1">
    <citation type="journal article" date="2014" name="Proc. Natl. Acad. Sci. U.S.A.">
        <title>Extensive sampling of basidiomycete genomes demonstrates inadequacy of the white-rot/brown-rot paradigm for wood decay fungi.</title>
        <authorList>
            <person name="Riley R."/>
            <person name="Salamov A.A."/>
            <person name="Brown D.W."/>
            <person name="Nagy L.G."/>
            <person name="Floudas D."/>
            <person name="Held B.W."/>
            <person name="Levasseur A."/>
            <person name="Lombard V."/>
            <person name="Morin E."/>
            <person name="Otillar R."/>
            <person name="Lindquist E.A."/>
            <person name="Sun H."/>
            <person name="LaButti K.M."/>
            <person name="Schmutz J."/>
            <person name="Jabbour D."/>
            <person name="Luo H."/>
            <person name="Baker S.E."/>
            <person name="Pisabarro A.G."/>
            <person name="Walton J.D."/>
            <person name="Blanchette R.A."/>
            <person name="Henrissat B."/>
            <person name="Martin F."/>
            <person name="Cullen D."/>
            <person name="Hibbett D.S."/>
            <person name="Grigoriev I.V."/>
        </authorList>
    </citation>
    <scope>NUCLEOTIDE SEQUENCE [LARGE SCALE GENOMIC DNA]</scope>
    <source>
        <strain evidence="10">FD-172 SS1</strain>
    </source>
</reference>
<evidence type="ECO:0000256" key="4">
    <source>
        <dbReference type="ARBA" id="ARBA00022833"/>
    </source>
</evidence>
<name>A0A067N5B2_BOTB1</name>
<evidence type="ECO:0000259" key="8">
    <source>
        <dbReference type="Pfam" id="PF08600"/>
    </source>
</evidence>
<feature type="domain" description="NuBaID C-terminal" evidence="8">
    <location>
        <begin position="353"/>
        <end position="434"/>
    </location>
</feature>
<feature type="domain" description="C3HC-type" evidence="7">
    <location>
        <begin position="84"/>
        <end position="201"/>
    </location>
</feature>
<accession>A0A067N5B2</accession>
<organism evidence="9 10">
    <name type="scientific">Botryobasidium botryosum (strain FD-172 SS1)</name>
    <dbReference type="NCBI Taxonomy" id="930990"/>
    <lineage>
        <taxon>Eukaryota</taxon>
        <taxon>Fungi</taxon>
        <taxon>Dikarya</taxon>
        <taxon>Basidiomycota</taxon>
        <taxon>Agaricomycotina</taxon>
        <taxon>Agaricomycetes</taxon>
        <taxon>Cantharellales</taxon>
        <taxon>Botryobasidiaceae</taxon>
        <taxon>Botryobasidium</taxon>
    </lineage>
</organism>